<feature type="transmembrane region" description="Helical" evidence="1">
    <location>
        <begin position="26"/>
        <end position="47"/>
    </location>
</feature>
<accession>A0A061QY73</accession>
<keyword evidence="1" id="KW-0812">Transmembrane</keyword>
<sequence length="156" mass="16776">QITRSGKSELFSCAAKMTNVLALERAFVTLSLVINCCVLAAVCYGLFLRNRRMAVVYGEETPARGILLAVYLAILLVSLLLIPLVHVSKTMAEGIWMAVGLFLVQIVYKIIAWFSMSGGIPPNMKHNPVAVSNLVIAAVHLVSVAIVGAGWTHPAT</sequence>
<feature type="transmembrane region" description="Helical" evidence="1">
    <location>
        <begin position="94"/>
        <end position="116"/>
    </location>
</feature>
<gene>
    <name evidence="2" type="ORF">TSPGSL018_20697</name>
</gene>
<organism evidence="2">
    <name type="scientific">Tetraselmis sp. GSL018</name>
    <dbReference type="NCBI Taxonomy" id="582737"/>
    <lineage>
        <taxon>Eukaryota</taxon>
        <taxon>Viridiplantae</taxon>
        <taxon>Chlorophyta</taxon>
        <taxon>core chlorophytes</taxon>
        <taxon>Chlorodendrophyceae</taxon>
        <taxon>Chlorodendrales</taxon>
        <taxon>Chlorodendraceae</taxon>
        <taxon>Tetraselmis</taxon>
    </lineage>
</organism>
<feature type="transmembrane region" description="Helical" evidence="1">
    <location>
        <begin position="128"/>
        <end position="151"/>
    </location>
</feature>
<keyword evidence="1" id="KW-1133">Transmembrane helix</keyword>
<reference evidence="2" key="1">
    <citation type="submission" date="2014-05" db="EMBL/GenBank/DDBJ databases">
        <title>The transcriptome of the halophilic microalga Tetraselmis sp. GSL018 isolated from the Great Salt Lake, Utah.</title>
        <authorList>
            <person name="Jinkerson R.E."/>
            <person name="D'Adamo S."/>
            <person name="Posewitz M.C."/>
        </authorList>
    </citation>
    <scope>NUCLEOTIDE SEQUENCE</scope>
    <source>
        <strain evidence="2">GSL018</strain>
    </source>
</reference>
<proteinExistence type="predicted"/>
<feature type="transmembrane region" description="Helical" evidence="1">
    <location>
        <begin position="68"/>
        <end position="88"/>
    </location>
</feature>
<evidence type="ECO:0000313" key="2">
    <source>
        <dbReference type="EMBL" id="JAC63429.1"/>
    </source>
</evidence>
<evidence type="ECO:0000256" key="1">
    <source>
        <dbReference type="SAM" id="Phobius"/>
    </source>
</evidence>
<name>A0A061QY73_9CHLO</name>
<dbReference type="EMBL" id="GBEZ01023461">
    <property type="protein sequence ID" value="JAC63429.1"/>
    <property type="molecule type" value="Transcribed_RNA"/>
</dbReference>
<protein>
    <submittedName>
        <fullName evidence="2">Uncharacterized protein</fullName>
    </submittedName>
</protein>
<dbReference type="AlphaFoldDB" id="A0A061QY73"/>
<keyword evidence="1" id="KW-0472">Membrane</keyword>
<feature type="non-terminal residue" evidence="2">
    <location>
        <position position="1"/>
    </location>
</feature>